<accession>A0A0A8YNA8</accession>
<sequence length="51" mass="6027">MHLLTYLYSLLSHPMQSRALNLVCILTRLETSVCKARGKFTDIFLQLWWQS</sequence>
<reference evidence="1" key="1">
    <citation type="submission" date="2014-09" db="EMBL/GenBank/DDBJ databases">
        <authorList>
            <person name="Magalhaes I.L.F."/>
            <person name="Oliveira U."/>
            <person name="Santos F.R."/>
            <person name="Vidigal T.H.D.A."/>
            <person name="Brescovit A.D."/>
            <person name="Santos A.J."/>
        </authorList>
    </citation>
    <scope>NUCLEOTIDE SEQUENCE</scope>
    <source>
        <tissue evidence="1">Shoot tissue taken approximately 20 cm above the soil surface</tissue>
    </source>
</reference>
<proteinExistence type="predicted"/>
<dbReference type="AlphaFoldDB" id="A0A0A8YNA8"/>
<name>A0A0A8YNA8_ARUDO</name>
<dbReference type="EMBL" id="GBRH01269726">
    <property type="protein sequence ID" value="JAD28169.1"/>
    <property type="molecule type" value="Transcribed_RNA"/>
</dbReference>
<evidence type="ECO:0000313" key="1">
    <source>
        <dbReference type="EMBL" id="JAD28169.1"/>
    </source>
</evidence>
<protein>
    <submittedName>
        <fullName evidence="1">Uncharacterized protein</fullName>
    </submittedName>
</protein>
<organism evidence="1">
    <name type="scientific">Arundo donax</name>
    <name type="common">Giant reed</name>
    <name type="synonym">Donax arundinaceus</name>
    <dbReference type="NCBI Taxonomy" id="35708"/>
    <lineage>
        <taxon>Eukaryota</taxon>
        <taxon>Viridiplantae</taxon>
        <taxon>Streptophyta</taxon>
        <taxon>Embryophyta</taxon>
        <taxon>Tracheophyta</taxon>
        <taxon>Spermatophyta</taxon>
        <taxon>Magnoliopsida</taxon>
        <taxon>Liliopsida</taxon>
        <taxon>Poales</taxon>
        <taxon>Poaceae</taxon>
        <taxon>PACMAD clade</taxon>
        <taxon>Arundinoideae</taxon>
        <taxon>Arundineae</taxon>
        <taxon>Arundo</taxon>
    </lineage>
</organism>
<reference evidence="1" key="2">
    <citation type="journal article" date="2015" name="Data Brief">
        <title>Shoot transcriptome of the giant reed, Arundo donax.</title>
        <authorList>
            <person name="Barrero R.A."/>
            <person name="Guerrero F.D."/>
            <person name="Moolhuijzen P."/>
            <person name="Goolsby J.A."/>
            <person name="Tidwell J."/>
            <person name="Bellgard S.E."/>
            <person name="Bellgard M.I."/>
        </authorList>
    </citation>
    <scope>NUCLEOTIDE SEQUENCE</scope>
    <source>
        <tissue evidence="1">Shoot tissue taken approximately 20 cm above the soil surface</tissue>
    </source>
</reference>